<dbReference type="EMBL" id="MW366843">
    <property type="protein sequence ID" value="QQO90483.1"/>
    <property type="molecule type" value="Genomic_DNA"/>
</dbReference>
<evidence type="ECO:0000313" key="1">
    <source>
        <dbReference type="EMBL" id="QQO90483.1"/>
    </source>
</evidence>
<organism evidence="1 2">
    <name type="scientific">Erwinia phage pEa_SNUABM_5</name>
    <dbReference type="NCBI Taxonomy" id="2797313"/>
    <lineage>
        <taxon>Viruses</taxon>
        <taxon>Duplodnaviria</taxon>
        <taxon>Heunggongvirae</taxon>
        <taxon>Uroviricota</taxon>
        <taxon>Caudoviricetes</taxon>
        <taxon>Rivsvirus</taxon>
        <taxon>Rivsvirus SNUABM5</taxon>
    </lineage>
</organism>
<name>A0A7T8IW23_9CAUD</name>
<keyword evidence="2" id="KW-1185">Reference proteome</keyword>
<accession>A0A7T8IW23</accession>
<dbReference type="Proteomes" id="UP000596123">
    <property type="component" value="Segment"/>
</dbReference>
<evidence type="ECO:0000313" key="2">
    <source>
        <dbReference type="Proteomes" id="UP000596123"/>
    </source>
</evidence>
<proteinExistence type="predicted"/>
<reference evidence="1 2" key="1">
    <citation type="submission" date="2020-12" db="EMBL/GenBank/DDBJ databases">
        <title>Complete genome sequence of Erwinia phage pEa_SNUABM_5.</title>
        <authorList>
            <person name="Kim S.G."/>
            <person name="Lee S.B."/>
            <person name="Kwon J."/>
            <person name="Park S.C."/>
        </authorList>
    </citation>
    <scope>NUCLEOTIDE SEQUENCE [LARGE SCALE GENOMIC DNA]</scope>
</reference>
<gene>
    <name evidence="1" type="ORF">pEaSNUABM5_00341</name>
</gene>
<protein>
    <submittedName>
        <fullName evidence="1">Uncharacterized protein</fullName>
    </submittedName>
</protein>
<sequence>MTKRTAIEHDATRLSRNGCPHCKNQPVMFRIDYEDGVTRYLTHHHSLTTSARQCPNISRFGLGIDPDAALENWLSTCRDKLAQRVSRSHSDRLFDKAQEEIELAIIPQTEQTIGQMFSAYGNLQNSLQQAMHRTVNISDTLYCIVYFDVAQDGVETKLLNKQSNIEVNMLATLEPDALIAYGKLQQRIQQWVADGMSSPFPISNDEDAHQIYLKSANQQISGQNRDSSE</sequence>